<dbReference type="KEGG" id="ccin:107269820"/>
<gene>
    <name evidence="8" type="primary">LOC107269820</name>
</gene>
<feature type="transmembrane region" description="Helical" evidence="6">
    <location>
        <begin position="140"/>
        <end position="158"/>
    </location>
</feature>
<feature type="transmembrane region" description="Helical" evidence="6">
    <location>
        <begin position="233"/>
        <end position="254"/>
    </location>
</feature>
<sequence length="487" mass="55573">MHRNNGDEDDRYRDQVQGNIFKVQQDKANTNGGANKPAVFLGTHGRFEEEAVRVAPKYERKNQFSYNEDRPPEIDAKLLDEHDHFYDDTKALLVLFQIMGVMPIQRGQGKSSLCQREMINLTCTSKNDLGVTTFEWTSPATLYAFCLWIAETVIVILVGRERIENTLEPGKPFDEYIYNIIFLCILAPHFLLPVASWTYADEVAKYKNMWTHYQLRYYKVTGSTLEYPNLKRMCVSLCLASWIISIVVVVSQFYLQPGFTMWHTSAYYHIIAMLDCLCALWWINCTAIGSASKGLALNLHKALENTGSAALLVEYRSLWLDLSHMMQQLGKAYANMYGIYCLIMFVTTIIAGYGAFSEILDHGFSLKELGLFVIAAYCMTLLYIICNEADHATRKVGLEFQERLLNVNLAAVDVQTQKEVEMFLVSIYNNPPIYHLNGYAVINRELLSSSIATMATYWVVLMQFKLSLIRRTVQTSFVDTSSAKNLT</sequence>
<accession>A0AAJ7C1E5</accession>
<keyword evidence="6" id="KW-0807">Transducer</keyword>
<keyword evidence="3 6" id="KW-0812">Transmembrane</keyword>
<keyword evidence="7" id="KW-1185">Reference proteome</keyword>
<evidence type="ECO:0000256" key="2">
    <source>
        <dbReference type="ARBA" id="ARBA00022475"/>
    </source>
</evidence>
<organism evidence="7 8">
    <name type="scientific">Cephus cinctus</name>
    <name type="common">Wheat stem sawfly</name>
    <dbReference type="NCBI Taxonomy" id="211228"/>
    <lineage>
        <taxon>Eukaryota</taxon>
        <taxon>Metazoa</taxon>
        <taxon>Ecdysozoa</taxon>
        <taxon>Arthropoda</taxon>
        <taxon>Hexapoda</taxon>
        <taxon>Insecta</taxon>
        <taxon>Pterygota</taxon>
        <taxon>Neoptera</taxon>
        <taxon>Endopterygota</taxon>
        <taxon>Hymenoptera</taxon>
        <taxon>Cephoidea</taxon>
        <taxon>Cephidae</taxon>
        <taxon>Cephus</taxon>
    </lineage>
</organism>
<comment type="function">
    <text evidence="6">Gustatory receptor which mediates acceptance or avoidance behavior, depending on its substrates.</text>
</comment>
<dbReference type="Proteomes" id="UP000694920">
    <property type="component" value="Unplaced"/>
</dbReference>
<feature type="transmembrane region" description="Helical" evidence="6">
    <location>
        <begin position="266"/>
        <end position="283"/>
    </location>
</feature>
<feature type="transmembrane region" description="Helical" evidence="6">
    <location>
        <begin position="368"/>
        <end position="386"/>
    </location>
</feature>
<evidence type="ECO:0000256" key="5">
    <source>
        <dbReference type="ARBA" id="ARBA00023136"/>
    </source>
</evidence>
<dbReference type="InterPro" id="IPR013604">
    <property type="entry name" value="7TM_chemorcpt"/>
</dbReference>
<dbReference type="Pfam" id="PF08395">
    <property type="entry name" value="7tm_7"/>
    <property type="match status" value="1"/>
</dbReference>
<evidence type="ECO:0000256" key="4">
    <source>
        <dbReference type="ARBA" id="ARBA00022989"/>
    </source>
</evidence>
<feature type="transmembrane region" description="Helical" evidence="6">
    <location>
        <begin position="178"/>
        <end position="200"/>
    </location>
</feature>
<comment type="caution">
    <text evidence="6">Lacks conserved residue(s) required for the propagation of feature annotation.</text>
</comment>
<keyword evidence="6" id="KW-0675">Receptor</keyword>
<comment type="similarity">
    <text evidence="6">Belongs to the insect chemoreceptor superfamily. Gustatory receptor (GR) family.</text>
</comment>
<dbReference type="RefSeq" id="XP_015599573.1">
    <property type="nucleotide sequence ID" value="XM_015744087.2"/>
</dbReference>
<dbReference type="GO" id="GO:0007165">
    <property type="term" value="P:signal transduction"/>
    <property type="evidence" value="ECO:0007669"/>
    <property type="project" value="UniProtKB-KW"/>
</dbReference>
<keyword evidence="2 6" id="KW-1003">Cell membrane</keyword>
<evidence type="ECO:0000256" key="6">
    <source>
        <dbReference type="RuleBase" id="RU363108"/>
    </source>
</evidence>
<keyword evidence="5 6" id="KW-0472">Membrane</keyword>
<dbReference type="GO" id="GO:0005886">
    <property type="term" value="C:plasma membrane"/>
    <property type="evidence" value="ECO:0007669"/>
    <property type="project" value="UniProtKB-SubCell"/>
</dbReference>
<evidence type="ECO:0000256" key="3">
    <source>
        <dbReference type="ARBA" id="ARBA00022692"/>
    </source>
</evidence>
<reference evidence="8" key="1">
    <citation type="submission" date="2025-08" db="UniProtKB">
        <authorList>
            <consortium name="RefSeq"/>
        </authorList>
    </citation>
    <scope>IDENTIFICATION</scope>
</reference>
<comment type="subcellular location">
    <subcellularLocation>
        <location evidence="1 6">Cell membrane</location>
        <topology evidence="1 6">Multi-pass membrane protein</topology>
    </subcellularLocation>
</comment>
<name>A0AAJ7C1E5_CEPCN</name>
<dbReference type="AlphaFoldDB" id="A0AAJ7C1E5"/>
<feature type="transmembrane region" description="Helical" evidence="6">
    <location>
        <begin position="334"/>
        <end position="356"/>
    </location>
</feature>
<proteinExistence type="inferred from homology"/>
<evidence type="ECO:0000256" key="1">
    <source>
        <dbReference type="ARBA" id="ARBA00004651"/>
    </source>
</evidence>
<dbReference type="GO" id="GO:0050909">
    <property type="term" value="P:sensory perception of taste"/>
    <property type="evidence" value="ECO:0007669"/>
    <property type="project" value="InterPro"/>
</dbReference>
<evidence type="ECO:0000313" key="7">
    <source>
        <dbReference type="Proteomes" id="UP000694920"/>
    </source>
</evidence>
<keyword evidence="4 6" id="KW-1133">Transmembrane helix</keyword>
<protein>
    <recommendedName>
        <fullName evidence="6">Gustatory receptor</fullName>
    </recommendedName>
</protein>
<evidence type="ECO:0000313" key="8">
    <source>
        <dbReference type="RefSeq" id="XP_015599573.1"/>
    </source>
</evidence>
<dbReference type="GeneID" id="107269820"/>